<dbReference type="OrthoDB" id="9806180at2"/>
<protein>
    <submittedName>
        <fullName evidence="5">Acetyl esterase/lipase</fullName>
    </submittedName>
</protein>
<comment type="caution">
    <text evidence="5">The sequence shown here is derived from an EMBL/GenBank/DDBJ whole genome shotgun (WGS) entry which is preliminary data.</text>
</comment>
<keyword evidence="6" id="KW-1185">Reference proteome</keyword>
<evidence type="ECO:0000313" key="5">
    <source>
        <dbReference type="EMBL" id="SIQ90017.1"/>
    </source>
</evidence>
<evidence type="ECO:0000256" key="1">
    <source>
        <dbReference type="ARBA" id="ARBA00010515"/>
    </source>
</evidence>
<keyword evidence="2" id="KW-0378">Hydrolase</keyword>
<dbReference type="SUPFAM" id="SSF53474">
    <property type="entry name" value="alpha/beta-Hydrolases"/>
    <property type="match status" value="1"/>
</dbReference>
<dbReference type="GO" id="GO:0004806">
    <property type="term" value="F:triacylglycerol lipase activity"/>
    <property type="evidence" value="ECO:0007669"/>
    <property type="project" value="TreeGrafter"/>
</dbReference>
<dbReference type="PANTHER" id="PTHR48081">
    <property type="entry name" value="AB HYDROLASE SUPERFAMILY PROTEIN C4A8.06C"/>
    <property type="match status" value="1"/>
</dbReference>
<proteinExistence type="inferred from homology"/>
<reference evidence="5 6" key="1">
    <citation type="submission" date="2017-01" db="EMBL/GenBank/DDBJ databases">
        <authorList>
            <person name="Varghese N."/>
            <person name="Submissions S."/>
        </authorList>
    </citation>
    <scope>NUCLEOTIDE SEQUENCE [LARGE SCALE GENOMIC DNA]</scope>
    <source>
        <strain evidence="5 6">ATCC 35905</strain>
    </source>
</reference>
<feature type="region of interest" description="Disordered" evidence="3">
    <location>
        <begin position="1"/>
        <end position="23"/>
    </location>
</feature>
<organism evidence="5 6">
    <name type="scientific">Acidiphilium rubrum</name>
    <dbReference type="NCBI Taxonomy" id="526"/>
    <lineage>
        <taxon>Bacteria</taxon>
        <taxon>Pseudomonadati</taxon>
        <taxon>Pseudomonadota</taxon>
        <taxon>Alphaproteobacteria</taxon>
        <taxon>Acetobacterales</taxon>
        <taxon>Acidocellaceae</taxon>
        <taxon>Acidiphilium</taxon>
    </lineage>
</organism>
<dbReference type="Gene3D" id="3.40.50.1820">
    <property type="entry name" value="alpha/beta hydrolase"/>
    <property type="match status" value="1"/>
</dbReference>
<evidence type="ECO:0000259" key="4">
    <source>
        <dbReference type="Pfam" id="PF07859"/>
    </source>
</evidence>
<dbReference type="InterPro" id="IPR050300">
    <property type="entry name" value="GDXG_lipolytic_enzyme"/>
</dbReference>
<dbReference type="RefSeq" id="WP_081849082.1">
    <property type="nucleotide sequence ID" value="NZ_FTNE01000011.1"/>
</dbReference>
<sequence>MNHTITTRRACEPTPLATTPSRRHRAGWRGAVLCVVAALAITPVGARAQTTPAPGPRDVPAKILPVPYADISPGMQKLIAAPLNPAWNDQWKTGAEARAFANQQAAGVVKTIPAMLARLHVTIKPAVMAGVKVFILTPRTIPPQNRGKVLIHAHGGCYVLFPGESGTTEAIMMAGFGHYKVISVDYRMPPQAYFPAALDDVVTVYKHVLKTTPAKDIAVFGTSAGGALTLEMVLRARAEGLPLPAAIAPGTPMSDATKTGDSFYTNEKVDNVLVSRNGFCQAATIVYAHGHDLKDPLISPVYGDLHGFPPAILTTGTRDLLLSNTVRVHRKLLRSGVPAILEVFEGESHAQYQFDDRLPETKEAFTEIATFFGKYLGH</sequence>
<dbReference type="InterPro" id="IPR013094">
    <property type="entry name" value="AB_hydrolase_3"/>
</dbReference>
<dbReference type="PANTHER" id="PTHR48081:SF30">
    <property type="entry name" value="ACETYL-HYDROLASE LIPR-RELATED"/>
    <property type="match status" value="1"/>
</dbReference>
<dbReference type="AlphaFoldDB" id="A0A8G2CL02"/>
<gene>
    <name evidence="5" type="ORF">SAMN05421828_11169</name>
</gene>
<dbReference type="EMBL" id="FTNE01000011">
    <property type="protein sequence ID" value="SIQ90017.1"/>
    <property type="molecule type" value="Genomic_DNA"/>
</dbReference>
<evidence type="ECO:0000256" key="2">
    <source>
        <dbReference type="ARBA" id="ARBA00022801"/>
    </source>
</evidence>
<dbReference type="Proteomes" id="UP000186308">
    <property type="component" value="Unassembled WGS sequence"/>
</dbReference>
<accession>A0A8G2CL02</accession>
<name>A0A8G2CL02_ACIRU</name>
<dbReference type="Pfam" id="PF07859">
    <property type="entry name" value="Abhydrolase_3"/>
    <property type="match status" value="1"/>
</dbReference>
<dbReference type="InterPro" id="IPR029058">
    <property type="entry name" value="AB_hydrolase_fold"/>
</dbReference>
<evidence type="ECO:0000256" key="3">
    <source>
        <dbReference type="SAM" id="MobiDB-lite"/>
    </source>
</evidence>
<feature type="domain" description="Alpha/beta hydrolase fold-3" evidence="4">
    <location>
        <begin position="150"/>
        <end position="351"/>
    </location>
</feature>
<evidence type="ECO:0000313" key="6">
    <source>
        <dbReference type="Proteomes" id="UP000186308"/>
    </source>
</evidence>
<comment type="similarity">
    <text evidence="1">Belongs to the 'GDXG' lipolytic enzyme family.</text>
</comment>